<keyword evidence="2" id="KW-0813">Transport</keyword>
<evidence type="ECO:0000256" key="3">
    <source>
        <dbReference type="ARBA" id="ARBA00022692"/>
    </source>
</evidence>
<feature type="transmembrane region" description="Helical" evidence="8">
    <location>
        <begin position="256"/>
        <end position="274"/>
    </location>
</feature>
<evidence type="ECO:0000313" key="12">
    <source>
        <dbReference type="EMBL" id="KAK7001337.1"/>
    </source>
</evidence>
<dbReference type="SUPFAM" id="SSF49344">
    <property type="entry name" value="CBD9-like"/>
    <property type="match status" value="1"/>
</dbReference>
<feature type="region of interest" description="Disordered" evidence="7">
    <location>
        <begin position="97"/>
        <end position="121"/>
    </location>
</feature>
<dbReference type="InterPro" id="IPR005018">
    <property type="entry name" value="DOMON_domain"/>
</dbReference>
<dbReference type="Pfam" id="PF03188">
    <property type="entry name" value="Cytochrom_B561"/>
    <property type="match status" value="1"/>
</dbReference>
<keyword evidence="9" id="KW-0732">Signal</keyword>
<feature type="transmembrane region" description="Helical" evidence="8">
    <location>
        <begin position="219"/>
        <end position="244"/>
    </location>
</feature>
<keyword evidence="13" id="KW-1185">Reference proteome</keyword>
<dbReference type="Gene3D" id="2.60.40.1210">
    <property type="entry name" value="Cellobiose dehydrogenase, cytochrome domain"/>
    <property type="match status" value="1"/>
</dbReference>
<feature type="domain" description="Cytochrome b561" evidence="11">
    <location>
        <begin position="173"/>
        <end position="380"/>
    </location>
</feature>
<evidence type="ECO:0000256" key="6">
    <source>
        <dbReference type="ARBA" id="ARBA00023136"/>
    </source>
</evidence>
<evidence type="ECO:0000256" key="7">
    <source>
        <dbReference type="SAM" id="MobiDB-lite"/>
    </source>
</evidence>
<feature type="transmembrane region" description="Helical" evidence="8">
    <location>
        <begin position="294"/>
        <end position="313"/>
    </location>
</feature>
<dbReference type="AlphaFoldDB" id="A0AAW0A628"/>
<evidence type="ECO:0000256" key="1">
    <source>
        <dbReference type="ARBA" id="ARBA00004370"/>
    </source>
</evidence>
<dbReference type="Proteomes" id="UP001362999">
    <property type="component" value="Unassembled WGS sequence"/>
</dbReference>
<evidence type="ECO:0000313" key="13">
    <source>
        <dbReference type="Proteomes" id="UP001362999"/>
    </source>
</evidence>
<organism evidence="12 13">
    <name type="scientific">Favolaschia claudopus</name>
    <dbReference type="NCBI Taxonomy" id="2862362"/>
    <lineage>
        <taxon>Eukaryota</taxon>
        <taxon>Fungi</taxon>
        <taxon>Dikarya</taxon>
        <taxon>Basidiomycota</taxon>
        <taxon>Agaricomycotina</taxon>
        <taxon>Agaricomycetes</taxon>
        <taxon>Agaricomycetidae</taxon>
        <taxon>Agaricales</taxon>
        <taxon>Marasmiineae</taxon>
        <taxon>Mycenaceae</taxon>
        <taxon>Favolaschia</taxon>
    </lineage>
</organism>
<sequence>MVHPFLPILSLVALVSGSAFGQGLTEFSKRDATGDSKCTVNMCISAVVNGSTVQYTMSGTGKRTVGWMGMGFGTQMAGSPMVIMWGNSDGTVTISQRSAPGEVPPSVAANPPRVATKSDTLSTTSGNSAFVYTIPANSDTRQSLIFAFSTTNPGSSDPAATIVQHLDMGVISLDLTKSLAASSTDSSGAPLPTGGTNSGDDSSGGVTDDIPLTPFQRMVIAHAVFCVIGFALLLPIGALLARYLRTFTPSWFTGHWIAQFGLSGPVILIGIVLGFKAAGPYGYKIMDDHKKTGIVLFALYLVQCIIGAVIHFVKPKNGKGRPPQNYFHAVFGLAIIGLSMYQIRTGYRDEWPNYTGLGSLPSGINILWMVWVIIIPVLYAVGLMFIKKQYQQEAEYRQGKGGWNNEYDMSNPNLHDERYHDQ</sequence>
<keyword evidence="3 8" id="KW-0812">Transmembrane</keyword>
<evidence type="ECO:0000256" key="8">
    <source>
        <dbReference type="SAM" id="Phobius"/>
    </source>
</evidence>
<feature type="region of interest" description="Disordered" evidence="7">
    <location>
        <begin position="183"/>
        <end position="205"/>
    </location>
</feature>
<feature type="chain" id="PRO_5043945430" evidence="9">
    <location>
        <begin position="22"/>
        <end position="422"/>
    </location>
</feature>
<evidence type="ECO:0000259" key="11">
    <source>
        <dbReference type="PROSITE" id="PS50939"/>
    </source>
</evidence>
<dbReference type="PANTHER" id="PTHR47797">
    <property type="entry name" value="DEHYDROGENASE, PUTATIVE (AFU_ORTHOLOGUE AFUA_8G05805)-RELATED"/>
    <property type="match status" value="1"/>
</dbReference>
<dbReference type="SMART" id="SM00665">
    <property type="entry name" value="B561"/>
    <property type="match status" value="1"/>
</dbReference>
<dbReference type="InterPro" id="IPR006593">
    <property type="entry name" value="Cyt_b561/ferric_Rdtase_TM"/>
</dbReference>
<dbReference type="EMBL" id="JAWWNJ010000083">
    <property type="protein sequence ID" value="KAK7001337.1"/>
    <property type="molecule type" value="Genomic_DNA"/>
</dbReference>
<dbReference type="PROSITE" id="PS50939">
    <property type="entry name" value="CYTOCHROME_B561"/>
    <property type="match status" value="1"/>
</dbReference>
<proteinExistence type="predicted"/>
<feature type="signal peptide" evidence="9">
    <location>
        <begin position="1"/>
        <end position="21"/>
    </location>
</feature>
<dbReference type="GO" id="GO:0016020">
    <property type="term" value="C:membrane"/>
    <property type="evidence" value="ECO:0007669"/>
    <property type="project" value="UniProtKB-SubCell"/>
</dbReference>
<evidence type="ECO:0000256" key="2">
    <source>
        <dbReference type="ARBA" id="ARBA00022448"/>
    </source>
</evidence>
<dbReference type="SMART" id="SM00664">
    <property type="entry name" value="DoH"/>
    <property type="match status" value="1"/>
</dbReference>
<protein>
    <submittedName>
        <fullName evidence="12">CBD9-like protein</fullName>
    </submittedName>
</protein>
<dbReference type="PANTHER" id="PTHR47797:SF3">
    <property type="entry name" value="CYTOCHROME B561 DOMAIN-CONTAINING PROTEIN"/>
    <property type="match status" value="1"/>
</dbReference>
<reference evidence="12 13" key="1">
    <citation type="journal article" date="2024" name="J Genomics">
        <title>Draft genome sequencing and assembly of Favolaschia claudopus CIRM-BRFM 2984 isolated from oak limbs.</title>
        <authorList>
            <person name="Navarro D."/>
            <person name="Drula E."/>
            <person name="Chaduli D."/>
            <person name="Cazenave R."/>
            <person name="Ahrendt S."/>
            <person name="Wang J."/>
            <person name="Lipzen A."/>
            <person name="Daum C."/>
            <person name="Barry K."/>
            <person name="Grigoriev I.V."/>
            <person name="Favel A."/>
            <person name="Rosso M.N."/>
            <person name="Martin F."/>
        </authorList>
    </citation>
    <scope>NUCLEOTIDE SEQUENCE [LARGE SCALE GENOMIC DNA]</scope>
    <source>
        <strain evidence="12 13">CIRM-BRFM 2984</strain>
    </source>
</reference>
<evidence type="ECO:0000256" key="4">
    <source>
        <dbReference type="ARBA" id="ARBA00022982"/>
    </source>
</evidence>
<feature type="transmembrane region" description="Helical" evidence="8">
    <location>
        <begin position="363"/>
        <end position="386"/>
    </location>
</feature>
<name>A0AAW0A628_9AGAR</name>
<evidence type="ECO:0000256" key="9">
    <source>
        <dbReference type="SAM" id="SignalP"/>
    </source>
</evidence>
<feature type="domain" description="DOMON" evidence="10">
    <location>
        <begin position="38"/>
        <end position="149"/>
    </location>
</feature>
<dbReference type="Pfam" id="PF16010">
    <property type="entry name" value="CDH-cyt"/>
    <property type="match status" value="1"/>
</dbReference>
<accession>A0AAW0A628</accession>
<keyword evidence="6 8" id="KW-0472">Membrane</keyword>
<evidence type="ECO:0000259" key="10">
    <source>
        <dbReference type="PROSITE" id="PS50836"/>
    </source>
</evidence>
<comment type="subcellular location">
    <subcellularLocation>
        <location evidence="1">Membrane</location>
    </subcellularLocation>
</comment>
<feature type="compositionally biased region" description="Low complexity" evidence="7">
    <location>
        <begin position="193"/>
        <end position="205"/>
    </location>
</feature>
<keyword evidence="4" id="KW-0249">Electron transport</keyword>
<feature type="non-terminal residue" evidence="12">
    <location>
        <position position="422"/>
    </location>
</feature>
<dbReference type="PROSITE" id="PS50836">
    <property type="entry name" value="DOMON"/>
    <property type="match status" value="1"/>
</dbReference>
<dbReference type="CDD" id="cd09630">
    <property type="entry name" value="CDH_like_cytochrome"/>
    <property type="match status" value="1"/>
</dbReference>
<dbReference type="Gene3D" id="1.20.120.1770">
    <property type="match status" value="1"/>
</dbReference>
<dbReference type="CDD" id="cd08760">
    <property type="entry name" value="Cyt_b561_FRRS1_like"/>
    <property type="match status" value="1"/>
</dbReference>
<evidence type="ECO:0000256" key="5">
    <source>
        <dbReference type="ARBA" id="ARBA00022989"/>
    </source>
</evidence>
<comment type="caution">
    <text evidence="12">The sequence shown here is derived from an EMBL/GenBank/DDBJ whole genome shotgun (WGS) entry which is preliminary data.</text>
</comment>
<gene>
    <name evidence="12" type="ORF">R3P38DRAFT_3611766</name>
</gene>
<keyword evidence="5 8" id="KW-1133">Transmembrane helix</keyword>
<feature type="transmembrane region" description="Helical" evidence="8">
    <location>
        <begin position="325"/>
        <end position="343"/>
    </location>
</feature>
<dbReference type="InterPro" id="IPR015920">
    <property type="entry name" value="Cellobiose_DH-like_cyt"/>
</dbReference>